<protein>
    <submittedName>
        <fullName evidence="10">TolC family outer membrane protein</fullName>
    </submittedName>
</protein>
<keyword evidence="5" id="KW-0812">Transmembrane</keyword>
<evidence type="ECO:0000256" key="7">
    <source>
        <dbReference type="ARBA" id="ARBA00023237"/>
    </source>
</evidence>
<keyword evidence="6" id="KW-0472">Membrane</keyword>
<evidence type="ECO:0000256" key="6">
    <source>
        <dbReference type="ARBA" id="ARBA00023136"/>
    </source>
</evidence>
<evidence type="ECO:0000256" key="1">
    <source>
        <dbReference type="ARBA" id="ARBA00004442"/>
    </source>
</evidence>
<evidence type="ECO:0000256" key="2">
    <source>
        <dbReference type="ARBA" id="ARBA00007613"/>
    </source>
</evidence>
<comment type="subcellular location">
    <subcellularLocation>
        <location evidence="1">Cell outer membrane</location>
    </subcellularLocation>
</comment>
<dbReference type="EMBL" id="JABFDB010000002">
    <property type="protein sequence ID" value="NYZ19237.1"/>
    <property type="molecule type" value="Genomic_DNA"/>
</dbReference>
<reference evidence="10 11" key="1">
    <citation type="submission" date="2020-05" db="EMBL/GenBank/DDBJ databases">
        <title>Azospirillum oleiclasticum sp. nov, a nitrogen-fixing and heavy crude oil-emulsifying bacterium isolated from the crude oil of Yumen Oilfield.</title>
        <authorList>
            <person name="Wu D."/>
            <person name="Cai M."/>
            <person name="Zhang X."/>
        </authorList>
    </citation>
    <scope>NUCLEOTIDE SEQUENCE [LARGE SCALE GENOMIC DNA]</scope>
    <source>
        <strain evidence="10 11">ROY-1-1-2</strain>
    </source>
</reference>
<proteinExistence type="inferred from homology"/>
<comment type="caution">
    <text evidence="10">The sequence shown here is derived from an EMBL/GenBank/DDBJ whole genome shotgun (WGS) entry which is preliminary data.</text>
</comment>
<organism evidence="10 11">
    <name type="scientific">Azospirillum oleiclasticum</name>
    <dbReference type="NCBI Taxonomy" id="2735135"/>
    <lineage>
        <taxon>Bacteria</taxon>
        <taxon>Pseudomonadati</taxon>
        <taxon>Pseudomonadota</taxon>
        <taxon>Alphaproteobacteria</taxon>
        <taxon>Rhodospirillales</taxon>
        <taxon>Azospirillaceae</taxon>
        <taxon>Azospirillum</taxon>
    </lineage>
</organism>
<feature type="signal peptide" evidence="9">
    <location>
        <begin position="1"/>
        <end position="31"/>
    </location>
</feature>
<dbReference type="PANTHER" id="PTHR30026:SF22">
    <property type="entry name" value="OUTER MEMBRANE EFFLUX PROTEIN"/>
    <property type="match status" value="1"/>
</dbReference>
<evidence type="ECO:0000256" key="3">
    <source>
        <dbReference type="ARBA" id="ARBA00022448"/>
    </source>
</evidence>
<dbReference type="Gene3D" id="1.20.1600.10">
    <property type="entry name" value="Outer membrane efflux proteins (OEP)"/>
    <property type="match status" value="1"/>
</dbReference>
<evidence type="ECO:0000313" key="10">
    <source>
        <dbReference type="EMBL" id="NYZ19237.1"/>
    </source>
</evidence>
<comment type="similarity">
    <text evidence="2">Belongs to the outer membrane factor (OMF) (TC 1.B.17) family.</text>
</comment>
<keyword evidence="7" id="KW-0998">Cell outer membrane</keyword>
<dbReference type="InterPro" id="IPR051906">
    <property type="entry name" value="TolC-like"/>
</dbReference>
<dbReference type="InterPro" id="IPR003423">
    <property type="entry name" value="OMP_efflux"/>
</dbReference>
<dbReference type="RefSeq" id="WP_180281006.1">
    <property type="nucleotide sequence ID" value="NZ_JABFDB010000002.1"/>
</dbReference>
<feature type="compositionally biased region" description="Polar residues" evidence="8">
    <location>
        <begin position="82"/>
        <end position="102"/>
    </location>
</feature>
<evidence type="ECO:0000313" key="11">
    <source>
        <dbReference type="Proteomes" id="UP000584642"/>
    </source>
</evidence>
<keyword evidence="9" id="KW-0732">Signal</keyword>
<evidence type="ECO:0000256" key="9">
    <source>
        <dbReference type="SAM" id="SignalP"/>
    </source>
</evidence>
<evidence type="ECO:0000256" key="5">
    <source>
        <dbReference type="ARBA" id="ARBA00022692"/>
    </source>
</evidence>
<dbReference type="PANTHER" id="PTHR30026">
    <property type="entry name" value="OUTER MEMBRANE PROTEIN TOLC"/>
    <property type="match status" value="1"/>
</dbReference>
<evidence type="ECO:0000256" key="4">
    <source>
        <dbReference type="ARBA" id="ARBA00022452"/>
    </source>
</evidence>
<accession>A0ABX2T7J4</accession>
<dbReference type="SUPFAM" id="SSF56954">
    <property type="entry name" value="Outer membrane efflux proteins (OEP)"/>
    <property type="match status" value="1"/>
</dbReference>
<gene>
    <name evidence="10" type="ORF">HND93_05890</name>
</gene>
<keyword evidence="11" id="KW-1185">Reference proteome</keyword>
<dbReference type="InterPro" id="IPR010130">
    <property type="entry name" value="T1SS_OMP_TolC"/>
</dbReference>
<feature type="region of interest" description="Disordered" evidence="8">
    <location>
        <begin position="80"/>
        <end position="102"/>
    </location>
</feature>
<dbReference type="Pfam" id="PF02321">
    <property type="entry name" value="OEP"/>
    <property type="match status" value="2"/>
</dbReference>
<dbReference type="Proteomes" id="UP000584642">
    <property type="component" value="Unassembled WGS sequence"/>
</dbReference>
<evidence type="ECO:0000256" key="8">
    <source>
        <dbReference type="SAM" id="MobiDB-lite"/>
    </source>
</evidence>
<dbReference type="NCBIfam" id="TIGR01844">
    <property type="entry name" value="type_I_sec_TolC"/>
    <property type="match status" value="1"/>
</dbReference>
<feature type="chain" id="PRO_5046639963" evidence="9">
    <location>
        <begin position="32"/>
        <end position="463"/>
    </location>
</feature>
<keyword evidence="4" id="KW-1134">Transmembrane beta strand</keyword>
<name>A0ABX2T7J4_9PROT</name>
<sequence length="463" mass="49889">MSRMSPFARRLLATALVLGAAALVPVGGASAQTLEQALAQAYQTNPSLAAQRARLRAVDESVPQALAGYRPTARVTAGVTRSAGNSTAPGIESGSQNNAKAVSGSLSQPLYDATVTPAVRRAESLVQAQRATLLASEQQVLLNAATAYLDVVQNQAVLALSVNNEQVLRRQLDASRDRFRVGEYTRTDVAQSESRLAGAVASRIQADGTLQASRATYERVVGARPGELKAPRPKFRLPSNLDDLVELARANNPNVLSASFNEAAQRHTIDQQYGRLLPSASLGLSASRTYDPGRSSGIDLDRTDSLQITAQVVIPLYQAGLPESLTREAKQTANQYRIQIDDTRQQVTESAVSAWQSLQTARANVESFQSQINASRIALEGVRQEAQVGSRTVLDVLDQEQELLNARVNLVRAQRNEQVAAFTILSAIGQLTARQLGLSVEYYDASANYDQVRDKWIGTGIPK</sequence>
<keyword evidence="3" id="KW-0813">Transport</keyword>